<accession>A0A2H3KLZ8</accession>
<dbReference type="Pfam" id="PF13692">
    <property type="entry name" value="Glyco_trans_1_4"/>
    <property type="match status" value="1"/>
</dbReference>
<keyword evidence="3" id="KW-1185">Reference proteome</keyword>
<dbReference type="Pfam" id="PF13579">
    <property type="entry name" value="Glyco_trans_4_4"/>
    <property type="match status" value="1"/>
</dbReference>
<evidence type="ECO:0000313" key="2">
    <source>
        <dbReference type="EMBL" id="PDV99041.1"/>
    </source>
</evidence>
<gene>
    <name evidence="2" type="ORF">A9Q02_13855</name>
</gene>
<evidence type="ECO:0000313" key="3">
    <source>
        <dbReference type="Proteomes" id="UP000220922"/>
    </source>
</evidence>
<dbReference type="Proteomes" id="UP000220922">
    <property type="component" value="Unassembled WGS sequence"/>
</dbReference>
<dbReference type="PANTHER" id="PTHR45947">
    <property type="entry name" value="SULFOQUINOVOSYL TRANSFERASE SQD2"/>
    <property type="match status" value="1"/>
</dbReference>
<protein>
    <recommendedName>
        <fullName evidence="1">Glycosyltransferase subfamily 4-like N-terminal domain-containing protein</fullName>
    </recommendedName>
</protein>
<feature type="domain" description="Glycosyltransferase subfamily 4-like N-terminal" evidence="1">
    <location>
        <begin position="18"/>
        <end position="171"/>
    </location>
</feature>
<dbReference type="Gene3D" id="3.40.50.2000">
    <property type="entry name" value="Glycogen Phosphorylase B"/>
    <property type="match status" value="2"/>
</dbReference>
<dbReference type="EMBL" id="LYXE01000085">
    <property type="protein sequence ID" value="PDV99041.1"/>
    <property type="molecule type" value="Genomic_DNA"/>
</dbReference>
<reference evidence="2 3" key="1">
    <citation type="submission" date="2016-05" db="EMBL/GenBank/DDBJ databases">
        <authorList>
            <person name="Lavstsen T."/>
            <person name="Jespersen J.S."/>
        </authorList>
    </citation>
    <scope>NUCLEOTIDE SEQUENCE [LARGE SCALE GENOMIC DNA]</scope>
    <source>
        <strain evidence="2 3">B7-9</strain>
    </source>
</reference>
<dbReference type="OrthoDB" id="9806653at2"/>
<dbReference type="RefSeq" id="WP_097652528.1">
    <property type="nucleotide sequence ID" value="NZ_LYXE01000085.1"/>
</dbReference>
<dbReference type="SUPFAM" id="SSF53756">
    <property type="entry name" value="UDP-Glycosyltransferase/glycogen phosphorylase"/>
    <property type="match status" value="1"/>
</dbReference>
<sequence length="386" mass="41675">MQARSILLLTGEYPPVPGGVGDYTRCLAQALEARGYTVTVLTIEGGFLVLYRGGEGHQREVLTAAGTGLDWSIRCWPALIATLDVLRPDWLHIQYQTGAYGMQAGINLLPWRLRGLRPRLRVAVTFHDLLRPYLLPKAGPLRDWVHHRLATDADAVLATTSADAQALARYRAVHVPIGSNIAVAPPPEFLREEWRAMLGIRPDEFVVAFFGLLSPSKGAHLLLDALEGFDLPWRLIMIGGAATTPQDVTYASTLRIRVSQKEFARRTILTGHVSNEFVSAHLLSADCMALPFADGASFRRGSLLAALAHACPVITTTPTDAATATLLREAVLFVPPGDAPALADALRRLASDAPLQASLAAAGRQLATSFDWSTIAAQHEAIYAAA</sequence>
<evidence type="ECO:0000259" key="1">
    <source>
        <dbReference type="Pfam" id="PF13579"/>
    </source>
</evidence>
<dbReference type="CDD" id="cd03801">
    <property type="entry name" value="GT4_PimA-like"/>
    <property type="match status" value="1"/>
</dbReference>
<dbReference type="InterPro" id="IPR050194">
    <property type="entry name" value="Glycosyltransferase_grp1"/>
</dbReference>
<organism evidence="2 3">
    <name type="scientific">Candidatus Chloroploca asiatica</name>
    <dbReference type="NCBI Taxonomy" id="1506545"/>
    <lineage>
        <taxon>Bacteria</taxon>
        <taxon>Bacillati</taxon>
        <taxon>Chloroflexota</taxon>
        <taxon>Chloroflexia</taxon>
        <taxon>Chloroflexales</taxon>
        <taxon>Chloroflexineae</taxon>
        <taxon>Oscillochloridaceae</taxon>
        <taxon>Candidatus Chloroploca</taxon>
    </lineage>
</organism>
<proteinExistence type="predicted"/>
<dbReference type="PANTHER" id="PTHR45947:SF3">
    <property type="entry name" value="SULFOQUINOVOSYL TRANSFERASE SQD2"/>
    <property type="match status" value="1"/>
</dbReference>
<dbReference type="InterPro" id="IPR028098">
    <property type="entry name" value="Glyco_trans_4-like_N"/>
</dbReference>
<dbReference type="AlphaFoldDB" id="A0A2H3KLZ8"/>
<comment type="caution">
    <text evidence="2">The sequence shown here is derived from an EMBL/GenBank/DDBJ whole genome shotgun (WGS) entry which is preliminary data.</text>
</comment>
<dbReference type="GO" id="GO:0016758">
    <property type="term" value="F:hexosyltransferase activity"/>
    <property type="evidence" value="ECO:0007669"/>
    <property type="project" value="TreeGrafter"/>
</dbReference>
<name>A0A2H3KLZ8_9CHLR</name>